<evidence type="ECO:0000256" key="1">
    <source>
        <dbReference type="SAM" id="SignalP"/>
    </source>
</evidence>
<reference evidence="2 3" key="1">
    <citation type="submission" date="2018-02" db="EMBL/GenBank/DDBJ databases">
        <title>Draft genome of wild Prunus yedoensis var. nudiflora.</title>
        <authorList>
            <person name="Baek S."/>
            <person name="Kim J.-H."/>
            <person name="Choi K."/>
            <person name="Kim G.-B."/>
            <person name="Cho A."/>
            <person name="Jang H."/>
            <person name="Shin C.-H."/>
            <person name="Yu H.-J."/>
            <person name="Mun J.-H."/>
        </authorList>
    </citation>
    <scope>NUCLEOTIDE SEQUENCE [LARGE SCALE GENOMIC DNA]</scope>
    <source>
        <strain evidence="3">cv. Jeju island</strain>
        <tissue evidence="2">Leaf</tissue>
    </source>
</reference>
<gene>
    <name evidence="2" type="ORF">Pyn_35361</name>
</gene>
<accession>A0A314XT10</accession>
<keyword evidence="3" id="KW-1185">Reference proteome</keyword>
<keyword evidence="1" id="KW-0732">Signal</keyword>
<evidence type="ECO:0000313" key="3">
    <source>
        <dbReference type="Proteomes" id="UP000250321"/>
    </source>
</evidence>
<sequence length="78" mass="8329">MGRVPASRVALPWLITLGGAKAAEGGSADVAGSDWVERLGMERLAVVGEKPVPVPVCLFLKFFIFVCPQQWNVTGPSF</sequence>
<evidence type="ECO:0000313" key="2">
    <source>
        <dbReference type="EMBL" id="PQP94453.1"/>
    </source>
</evidence>
<dbReference type="EMBL" id="PJQY01002342">
    <property type="protein sequence ID" value="PQP94453.1"/>
    <property type="molecule type" value="Genomic_DNA"/>
</dbReference>
<organism evidence="2 3">
    <name type="scientific">Prunus yedoensis var. nudiflora</name>
    <dbReference type="NCBI Taxonomy" id="2094558"/>
    <lineage>
        <taxon>Eukaryota</taxon>
        <taxon>Viridiplantae</taxon>
        <taxon>Streptophyta</taxon>
        <taxon>Embryophyta</taxon>
        <taxon>Tracheophyta</taxon>
        <taxon>Spermatophyta</taxon>
        <taxon>Magnoliopsida</taxon>
        <taxon>eudicotyledons</taxon>
        <taxon>Gunneridae</taxon>
        <taxon>Pentapetalae</taxon>
        <taxon>rosids</taxon>
        <taxon>fabids</taxon>
        <taxon>Rosales</taxon>
        <taxon>Rosaceae</taxon>
        <taxon>Amygdaloideae</taxon>
        <taxon>Amygdaleae</taxon>
        <taxon>Prunus</taxon>
    </lineage>
</organism>
<feature type="signal peptide" evidence="1">
    <location>
        <begin position="1"/>
        <end position="22"/>
    </location>
</feature>
<dbReference type="Proteomes" id="UP000250321">
    <property type="component" value="Unassembled WGS sequence"/>
</dbReference>
<protein>
    <recommendedName>
        <fullName evidence="4">Secreted protein</fullName>
    </recommendedName>
</protein>
<comment type="caution">
    <text evidence="2">The sequence shown here is derived from an EMBL/GenBank/DDBJ whole genome shotgun (WGS) entry which is preliminary data.</text>
</comment>
<evidence type="ECO:0008006" key="4">
    <source>
        <dbReference type="Google" id="ProtNLM"/>
    </source>
</evidence>
<proteinExistence type="predicted"/>
<name>A0A314XT10_PRUYE</name>
<dbReference type="AlphaFoldDB" id="A0A314XT10"/>
<feature type="chain" id="PRO_5016447604" description="Secreted protein" evidence="1">
    <location>
        <begin position="23"/>
        <end position="78"/>
    </location>
</feature>